<feature type="region of interest" description="Disordered" evidence="6">
    <location>
        <begin position="608"/>
        <end position="653"/>
    </location>
</feature>
<name>A0A164WHT0_DAUCS</name>
<dbReference type="PRINTS" id="PR00447">
    <property type="entry name" value="NATRESASSCMP"/>
</dbReference>
<comment type="similarity">
    <text evidence="2">Belongs to the NRAMP (TC 2.A.55) family.</text>
</comment>
<keyword evidence="4 7" id="KW-1133">Transmembrane helix</keyword>
<evidence type="ECO:0000313" key="9">
    <source>
        <dbReference type="Proteomes" id="UP000077755"/>
    </source>
</evidence>
<dbReference type="OMA" id="ADIQYMR"/>
<reference evidence="8" key="2">
    <citation type="submission" date="2022-03" db="EMBL/GenBank/DDBJ databases">
        <title>Draft title - Genomic analysis of global carrot germplasm unveils the trajectory of domestication and the origin of high carotenoid orange carrot.</title>
        <authorList>
            <person name="Iorizzo M."/>
            <person name="Ellison S."/>
            <person name="Senalik D."/>
            <person name="Macko-Podgorni A."/>
            <person name="Grzebelus D."/>
            <person name="Bostan H."/>
            <person name="Rolling W."/>
            <person name="Curaba J."/>
            <person name="Simon P."/>
        </authorList>
    </citation>
    <scope>NUCLEOTIDE SEQUENCE</scope>
    <source>
        <tissue evidence="8">Leaf</tissue>
    </source>
</reference>
<keyword evidence="9" id="KW-1185">Reference proteome</keyword>
<evidence type="ECO:0000256" key="5">
    <source>
        <dbReference type="ARBA" id="ARBA00023136"/>
    </source>
</evidence>
<feature type="compositionally biased region" description="Polar residues" evidence="6">
    <location>
        <begin position="739"/>
        <end position="755"/>
    </location>
</feature>
<evidence type="ECO:0000256" key="1">
    <source>
        <dbReference type="ARBA" id="ARBA00004141"/>
    </source>
</evidence>
<dbReference type="GO" id="GO:0005384">
    <property type="term" value="F:manganese ion transmembrane transporter activity"/>
    <property type="evidence" value="ECO:0007669"/>
    <property type="project" value="TreeGrafter"/>
</dbReference>
<dbReference type="OrthoDB" id="409173at2759"/>
<evidence type="ECO:0000256" key="2">
    <source>
        <dbReference type="ARBA" id="ARBA00009965"/>
    </source>
</evidence>
<reference evidence="8" key="1">
    <citation type="journal article" date="2016" name="Nat. Genet.">
        <title>A high-quality carrot genome assembly provides new insights into carotenoid accumulation and asterid genome evolution.</title>
        <authorList>
            <person name="Iorizzo M."/>
            <person name="Ellison S."/>
            <person name="Senalik D."/>
            <person name="Zeng P."/>
            <person name="Satapoomin P."/>
            <person name="Huang J."/>
            <person name="Bowman M."/>
            <person name="Iovene M."/>
            <person name="Sanseverino W."/>
            <person name="Cavagnaro P."/>
            <person name="Yildiz M."/>
            <person name="Macko-Podgorni A."/>
            <person name="Moranska E."/>
            <person name="Grzebelus E."/>
            <person name="Grzebelus D."/>
            <person name="Ashrafi H."/>
            <person name="Zheng Z."/>
            <person name="Cheng S."/>
            <person name="Spooner D."/>
            <person name="Van Deynze A."/>
            <person name="Simon P."/>
        </authorList>
    </citation>
    <scope>NUCLEOTIDE SEQUENCE</scope>
    <source>
        <tissue evidence="8">Leaf</tissue>
    </source>
</reference>
<dbReference type="GO" id="GO:0009873">
    <property type="term" value="P:ethylene-activated signaling pathway"/>
    <property type="evidence" value="ECO:0007669"/>
    <property type="project" value="InterPro"/>
</dbReference>
<dbReference type="KEGG" id="dcr:108227350"/>
<comment type="subcellular location">
    <subcellularLocation>
        <location evidence="1">Membrane</location>
        <topology evidence="1">Multi-pass membrane protein</topology>
    </subcellularLocation>
</comment>
<feature type="transmembrane region" description="Helical" evidence="7">
    <location>
        <begin position="284"/>
        <end position="305"/>
    </location>
</feature>
<proteinExistence type="inferred from homology"/>
<feature type="transmembrane region" description="Helical" evidence="7">
    <location>
        <begin position="12"/>
        <end position="32"/>
    </location>
</feature>
<feature type="transmembrane region" description="Helical" evidence="7">
    <location>
        <begin position="435"/>
        <end position="455"/>
    </location>
</feature>
<feature type="transmembrane region" description="Helical" evidence="7">
    <location>
        <begin position="91"/>
        <end position="115"/>
    </location>
</feature>
<feature type="region of interest" description="Disordered" evidence="6">
    <location>
        <begin position="735"/>
        <end position="755"/>
    </location>
</feature>
<feature type="region of interest" description="Disordered" evidence="6">
    <location>
        <begin position="840"/>
        <end position="902"/>
    </location>
</feature>
<evidence type="ECO:0000256" key="6">
    <source>
        <dbReference type="SAM" id="MobiDB-lite"/>
    </source>
</evidence>
<evidence type="ECO:0000256" key="7">
    <source>
        <dbReference type="SAM" id="Phobius"/>
    </source>
</evidence>
<feature type="transmembrane region" description="Helical" evidence="7">
    <location>
        <begin position="393"/>
        <end position="415"/>
    </location>
</feature>
<accession>A0A164WHT0</accession>
<dbReference type="GO" id="GO:0015086">
    <property type="term" value="F:cadmium ion transmembrane transporter activity"/>
    <property type="evidence" value="ECO:0007669"/>
    <property type="project" value="TreeGrafter"/>
</dbReference>
<feature type="region of interest" description="Disordered" evidence="6">
    <location>
        <begin position="788"/>
        <end position="814"/>
    </location>
</feature>
<dbReference type="PANTHER" id="PTHR11706">
    <property type="entry name" value="SOLUTE CARRIER PROTEIN FAMILY 11 MEMBER"/>
    <property type="match status" value="1"/>
</dbReference>
<gene>
    <name evidence="8" type="ORF">DCAR_0625508</name>
</gene>
<dbReference type="GO" id="GO:0005886">
    <property type="term" value="C:plasma membrane"/>
    <property type="evidence" value="ECO:0007669"/>
    <property type="project" value="TreeGrafter"/>
</dbReference>
<feature type="transmembrane region" description="Helical" evidence="7">
    <location>
        <begin position="52"/>
        <end position="70"/>
    </location>
</feature>
<feature type="compositionally biased region" description="Polar residues" evidence="6">
    <location>
        <begin position="883"/>
        <end position="901"/>
    </location>
</feature>
<organism evidence="8 9">
    <name type="scientific">Daucus carota subsp. sativus</name>
    <name type="common">Carrot</name>
    <dbReference type="NCBI Taxonomy" id="79200"/>
    <lineage>
        <taxon>Eukaryota</taxon>
        <taxon>Viridiplantae</taxon>
        <taxon>Streptophyta</taxon>
        <taxon>Embryophyta</taxon>
        <taxon>Tracheophyta</taxon>
        <taxon>Spermatophyta</taxon>
        <taxon>Magnoliopsida</taxon>
        <taxon>eudicotyledons</taxon>
        <taxon>Gunneridae</taxon>
        <taxon>Pentapetalae</taxon>
        <taxon>asterids</taxon>
        <taxon>campanulids</taxon>
        <taxon>Apiales</taxon>
        <taxon>Apiaceae</taxon>
        <taxon>Apioideae</taxon>
        <taxon>Scandiceae</taxon>
        <taxon>Daucinae</taxon>
        <taxon>Daucus</taxon>
        <taxon>Daucus sect. Daucus</taxon>
    </lineage>
</organism>
<evidence type="ECO:0000313" key="8">
    <source>
        <dbReference type="EMBL" id="WOH06085.1"/>
    </source>
</evidence>
<feature type="transmembrane region" description="Helical" evidence="7">
    <location>
        <begin position="121"/>
        <end position="143"/>
    </location>
</feature>
<evidence type="ECO:0000256" key="4">
    <source>
        <dbReference type="ARBA" id="ARBA00022989"/>
    </source>
</evidence>
<dbReference type="EMBL" id="CP093348">
    <property type="protein sequence ID" value="WOH06085.1"/>
    <property type="molecule type" value="Genomic_DNA"/>
</dbReference>
<keyword evidence="3 7" id="KW-0812">Transmembrane</keyword>
<protein>
    <submittedName>
        <fullName evidence="8">Uncharacterized protein</fullName>
    </submittedName>
</protein>
<dbReference type="Proteomes" id="UP000077755">
    <property type="component" value="Chromosome 6"/>
</dbReference>
<dbReference type="GO" id="GO:0034755">
    <property type="term" value="P:iron ion transmembrane transport"/>
    <property type="evidence" value="ECO:0007669"/>
    <property type="project" value="TreeGrafter"/>
</dbReference>
<dbReference type="Gramene" id="KZM91801">
    <property type="protein sequence ID" value="KZM91801"/>
    <property type="gene ID" value="DCAR_020834"/>
</dbReference>
<feature type="transmembrane region" description="Helical" evidence="7">
    <location>
        <begin position="235"/>
        <end position="254"/>
    </location>
</feature>
<sequence>MDETIAANYQQSIFQRLLSAIVPILLVAISYVDPGKWAATVEGGARYECNTVLLMLAFNLAAILCQYLSARIAVVTEKDLAQICSEEYNKVTCIVLGVQSELSMIVLDLTMILGIAHGLNLILGVDLFTCVMLTAADAILFPFFSSFSEQKAKVLCLYTGAFIFFSYTFGALISQSGIPFSMGGTLINLSGESSLAFMSLLGASVMPHNFYLHSSLVKQQQGERRISKEIDCHDHLFSILCIFSGIFLVNYVLVHSAANALYSTDLLLTFYDVLSLSDQGFRGLVLPFALILILIFSNHITALSWKLGRQAVLHKLFKVTFPGWLHHLVIRVLATVPALYCVWNLGAEGAYQLLIFAQIVVALLLPPSVILLYRVSTSSSVMGVYKISMPVEFLVFSTFVGMLGIEIVFVAEMIFGNSDWVMNLQWNMWSDISFIYVLLIITACFSLCLIIHLAINPLSTATSSFDVQNCNLDVKPSMPGFSKERAQHDSLNDIGYQADELLHKQESVFESDGNDLFSSASASTLASDSFRDFESRPQLTTIKENCSDITHTIASICNVKDSATLDDIVPESVLCKEVSVGEQVYATTLTTEQLDSPVCMPSIEVYSQTQKDGGDDTLEPEKSCKPASESSPCLTSDGPGSYRSLGGKADDAGSGAGSFSRLAGLGRAGRRQLAVVLDEFWGQLFDFHGKATAEAKAKRLDTLLGVDSKVDLKQSCVLPKLDNTRNEFTRNIPSPGERISNSFTSSSLYKSPVQQSGQNNISYGVQRDSLSSWSSNTQLLDTYMQNSSYSDVDSGERRYSSMRLPPSTDVYNDQPATVHGYQMAYLSRIAKERNNGFMTSQMDLPSPKSPSVPYRDPFSSAAGQKPRITPSAKTPPGFPSVPISRTSTLQSGRPFQVNSPGLSAENIGTAVNEKKYHSLPDISGLSLPYKKSLHSGMGVSHENPTIYRPSMSHTMQEVSLYVNPLNKVHISPSSTIGGAPVFLDNLPSNVGRDAYSLKFNSSSQTGSLWSRQPFEQFGVSGKVPPMEVDGTRSSQSSIIEETPSMIVFEAKILQAFRVCIKKLLRLEGSDWLFRQNDGADEDLIDRVGARERVLYEAESRMGIGDSRSPVDKKPGLAPKDEEMASIPQCGEGCIWRLDLIISFGVWCIHRVLELSLLESRPELWGKYTYVLNRLQGIIDVAFSKPRLPMTPCLCLQIPSTHEQSPPRVSYGSLPPPAKQARGKSTTAAMLLEMVKDVEIAISCRKGRTGTAAGDVAFPKGKENLASVLKRYKRRLISQPVPSHDIRPG</sequence>
<dbReference type="PANTHER" id="PTHR11706:SF75">
    <property type="entry name" value="ETHYLENE-INSENSITIVE PROTEIN 2"/>
    <property type="match status" value="1"/>
</dbReference>
<feature type="transmembrane region" description="Helical" evidence="7">
    <location>
        <begin position="194"/>
        <end position="214"/>
    </location>
</feature>
<dbReference type="InterPro" id="IPR017187">
    <property type="entry name" value="EIN2"/>
</dbReference>
<dbReference type="Pfam" id="PF01566">
    <property type="entry name" value="Nramp"/>
    <property type="match status" value="1"/>
</dbReference>
<feature type="transmembrane region" description="Helical" evidence="7">
    <location>
        <begin position="353"/>
        <end position="373"/>
    </location>
</feature>
<evidence type="ECO:0000256" key="3">
    <source>
        <dbReference type="ARBA" id="ARBA00022692"/>
    </source>
</evidence>
<dbReference type="PIRSF" id="PIRSF037378">
    <property type="entry name" value="EIN2"/>
    <property type="match status" value="1"/>
</dbReference>
<keyword evidence="5 7" id="KW-0472">Membrane</keyword>
<dbReference type="InterPro" id="IPR001046">
    <property type="entry name" value="NRAMP_fam"/>
</dbReference>
<feature type="transmembrane region" description="Helical" evidence="7">
    <location>
        <begin position="155"/>
        <end position="174"/>
    </location>
</feature>